<feature type="compositionally biased region" description="Polar residues" evidence="3">
    <location>
        <begin position="235"/>
        <end position="253"/>
    </location>
</feature>
<feature type="region of interest" description="Disordered" evidence="3">
    <location>
        <begin position="229"/>
        <end position="256"/>
    </location>
</feature>
<dbReference type="OrthoDB" id="337750at2759"/>
<proteinExistence type="predicted"/>
<sequence>MKFKARLRLQAVHELVRVLQALEKTTERDVVLLLENPQAGGVKLIVQQQPHAAGALDVHVHFQQAHLFEDYRIVSKSDDTIGLSLEIGGLLRALRSAQKHSAELMLVKLSKKDVEVLAFDIYTAHTMALAQDVPVRVLNAVQLSNCSAPALQRGADSMGLWLPPALIRQMYFKADKMRALDSPIRIECKCPNLAAMGELDRASSQITLEVDNELVNMRATFTELERMREDPVTEAQANVNANDTHSGESQPNPRSAFVQRDVAVDGRYFARALYGYHMMMDPNRMGAAMSTTSTLLCGSLFLWSNCIMVHFPFESKLGSASYYVS</sequence>
<comment type="caution">
    <text evidence="4">The sequence shown here is derived from an EMBL/GenBank/DDBJ whole genome shotgun (WGS) entry which is preliminary data.</text>
</comment>
<name>A0A5J4Z8H0_PORPP</name>
<dbReference type="Pfam" id="PF04005">
    <property type="entry name" value="Hus1"/>
    <property type="match status" value="1"/>
</dbReference>
<evidence type="ECO:0000256" key="2">
    <source>
        <dbReference type="ARBA" id="ARBA00023242"/>
    </source>
</evidence>
<dbReference type="GO" id="GO:0031573">
    <property type="term" value="P:mitotic intra-S DNA damage checkpoint signaling"/>
    <property type="evidence" value="ECO:0007669"/>
    <property type="project" value="TreeGrafter"/>
</dbReference>
<evidence type="ECO:0000256" key="1">
    <source>
        <dbReference type="ARBA" id="ARBA00004123"/>
    </source>
</evidence>
<comment type="subcellular location">
    <subcellularLocation>
        <location evidence="1">Nucleus</location>
    </subcellularLocation>
</comment>
<dbReference type="PANTHER" id="PTHR12900">
    <property type="entry name" value="MITOTIC AND DNA DAMAGE CHECKPOINT PROTEIN HUS1"/>
    <property type="match status" value="1"/>
</dbReference>
<dbReference type="PANTHER" id="PTHR12900:SF0">
    <property type="entry name" value="CHECKPOINT PROTEIN"/>
    <property type="match status" value="1"/>
</dbReference>
<keyword evidence="2" id="KW-0539">Nucleus</keyword>
<dbReference type="GO" id="GO:0033314">
    <property type="term" value="P:mitotic DNA replication checkpoint signaling"/>
    <property type="evidence" value="ECO:0007669"/>
    <property type="project" value="TreeGrafter"/>
</dbReference>
<reference evidence="5" key="1">
    <citation type="journal article" date="2019" name="Nat. Commun.">
        <title>Expansion of phycobilisome linker gene families in mesophilic red algae.</title>
        <authorList>
            <person name="Lee J."/>
            <person name="Kim D."/>
            <person name="Bhattacharya D."/>
            <person name="Yoon H.S."/>
        </authorList>
    </citation>
    <scope>NUCLEOTIDE SEQUENCE [LARGE SCALE GENOMIC DNA]</scope>
    <source>
        <strain evidence="5">CCMP 1328</strain>
    </source>
</reference>
<organism evidence="4 5">
    <name type="scientific">Porphyridium purpureum</name>
    <name type="common">Red alga</name>
    <name type="synonym">Porphyridium cruentum</name>
    <dbReference type="NCBI Taxonomy" id="35688"/>
    <lineage>
        <taxon>Eukaryota</taxon>
        <taxon>Rhodophyta</taxon>
        <taxon>Bangiophyceae</taxon>
        <taxon>Porphyridiales</taxon>
        <taxon>Porphyridiaceae</taxon>
        <taxon>Porphyridium</taxon>
    </lineage>
</organism>
<keyword evidence="5" id="KW-1185">Reference proteome</keyword>
<dbReference type="AlphaFoldDB" id="A0A5J4Z8H0"/>
<dbReference type="GO" id="GO:0030896">
    <property type="term" value="C:checkpoint clamp complex"/>
    <property type="evidence" value="ECO:0007669"/>
    <property type="project" value="InterPro"/>
</dbReference>
<gene>
    <name evidence="4" type="ORF">FVE85_7661</name>
</gene>
<dbReference type="EMBL" id="VRMN01000001">
    <property type="protein sequence ID" value="KAA8500076.1"/>
    <property type="molecule type" value="Genomic_DNA"/>
</dbReference>
<evidence type="ECO:0000313" key="5">
    <source>
        <dbReference type="Proteomes" id="UP000324585"/>
    </source>
</evidence>
<dbReference type="InterPro" id="IPR007150">
    <property type="entry name" value="HUS1/Mec3"/>
</dbReference>
<dbReference type="Gene3D" id="3.70.10.10">
    <property type="match status" value="1"/>
</dbReference>
<evidence type="ECO:0000313" key="4">
    <source>
        <dbReference type="EMBL" id="KAA8500076.1"/>
    </source>
</evidence>
<dbReference type="GO" id="GO:0035861">
    <property type="term" value="C:site of double-strand break"/>
    <property type="evidence" value="ECO:0007669"/>
    <property type="project" value="TreeGrafter"/>
</dbReference>
<dbReference type="GO" id="GO:0000724">
    <property type="term" value="P:double-strand break repair via homologous recombination"/>
    <property type="evidence" value="ECO:0007669"/>
    <property type="project" value="TreeGrafter"/>
</dbReference>
<protein>
    <recommendedName>
        <fullName evidence="6">Checkpoint protein</fullName>
    </recommendedName>
</protein>
<dbReference type="GO" id="GO:0000723">
    <property type="term" value="P:telomere maintenance"/>
    <property type="evidence" value="ECO:0007669"/>
    <property type="project" value="TreeGrafter"/>
</dbReference>
<dbReference type="GO" id="GO:0044778">
    <property type="term" value="P:meiotic DNA integrity checkpoint signaling"/>
    <property type="evidence" value="ECO:0007669"/>
    <property type="project" value="TreeGrafter"/>
</dbReference>
<evidence type="ECO:0008006" key="6">
    <source>
        <dbReference type="Google" id="ProtNLM"/>
    </source>
</evidence>
<evidence type="ECO:0000256" key="3">
    <source>
        <dbReference type="SAM" id="MobiDB-lite"/>
    </source>
</evidence>
<accession>A0A5J4Z8H0</accession>
<dbReference type="GO" id="GO:0006289">
    <property type="term" value="P:nucleotide-excision repair"/>
    <property type="evidence" value="ECO:0007669"/>
    <property type="project" value="TreeGrafter"/>
</dbReference>
<dbReference type="Proteomes" id="UP000324585">
    <property type="component" value="Unassembled WGS sequence"/>
</dbReference>